<proteinExistence type="predicted"/>
<protein>
    <submittedName>
        <fullName evidence="1">Uncharacterized protein</fullName>
    </submittedName>
</protein>
<accession>A0A0L0P0T3</accession>
<evidence type="ECO:0000313" key="1">
    <source>
        <dbReference type="EMBL" id="KND99986.1"/>
    </source>
</evidence>
<dbReference type="AlphaFoldDB" id="A0A0L0P0T3"/>
<dbReference type="EMBL" id="LGST01000020">
    <property type="protein sequence ID" value="KND99986.1"/>
    <property type="molecule type" value="Genomic_DNA"/>
</dbReference>
<comment type="caution">
    <text evidence="1">The sequence shown here is derived from an EMBL/GenBank/DDBJ whole genome shotgun (WGS) entry which is preliminary data.</text>
</comment>
<sequence>MCEVQAPQAELDMDDWLQLDAAQVQTAKVHDSLTA</sequence>
<dbReference type="Proteomes" id="UP000037122">
    <property type="component" value="Unassembled WGS sequence"/>
</dbReference>
<organism evidence="1 2">
    <name type="scientific">Candidozyma auris</name>
    <name type="common">Yeast</name>
    <name type="synonym">Candida auris</name>
    <dbReference type="NCBI Taxonomy" id="498019"/>
    <lineage>
        <taxon>Eukaryota</taxon>
        <taxon>Fungi</taxon>
        <taxon>Dikarya</taxon>
        <taxon>Ascomycota</taxon>
        <taxon>Saccharomycotina</taxon>
        <taxon>Pichiomycetes</taxon>
        <taxon>Metschnikowiaceae</taxon>
        <taxon>Candidozyma</taxon>
    </lineage>
</organism>
<gene>
    <name evidence="1" type="ORF">QG37_02926</name>
</gene>
<evidence type="ECO:0000313" key="2">
    <source>
        <dbReference type="Proteomes" id="UP000037122"/>
    </source>
</evidence>
<reference evidence="2" key="1">
    <citation type="journal article" date="2015" name="BMC Genomics">
        <title>Draft genome of a commonly misdiagnosed multidrug resistant pathogen Candida auris.</title>
        <authorList>
            <person name="Chatterjee S."/>
            <person name="Alampalli S.V."/>
            <person name="Nageshan R.K."/>
            <person name="Chettiar S.T."/>
            <person name="Joshi S."/>
            <person name="Tatu U.S."/>
        </authorList>
    </citation>
    <scope>NUCLEOTIDE SEQUENCE [LARGE SCALE GENOMIC DNA]</scope>
    <source>
        <strain evidence="2">6684</strain>
    </source>
</reference>
<name>A0A0L0P0T3_CANAR</name>